<protein>
    <submittedName>
        <fullName evidence="11">Uncharacterized protein</fullName>
    </submittedName>
</protein>
<keyword evidence="6 10" id="KW-0472">Membrane</keyword>
<feature type="transmembrane region" description="Helical" evidence="10">
    <location>
        <begin position="161"/>
        <end position="183"/>
    </location>
</feature>
<evidence type="ECO:0000256" key="2">
    <source>
        <dbReference type="ARBA" id="ARBA00004651"/>
    </source>
</evidence>
<dbReference type="InterPro" id="IPR003691">
    <property type="entry name" value="FluC"/>
</dbReference>
<name>A0A7S4F517_CHRCT</name>
<feature type="transmembrane region" description="Helical" evidence="10">
    <location>
        <begin position="468"/>
        <end position="490"/>
    </location>
</feature>
<comment type="subcellular location">
    <subcellularLocation>
        <location evidence="2">Cell membrane</location>
        <topology evidence="2">Multi-pass membrane protein</topology>
    </subcellularLocation>
</comment>
<feature type="transmembrane region" description="Helical" evidence="10">
    <location>
        <begin position="117"/>
        <end position="141"/>
    </location>
</feature>
<dbReference type="GO" id="GO:0005886">
    <property type="term" value="C:plasma membrane"/>
    <property type="evidence" value="ECO:0007669"/>
    <property type="project" value="UniProtKB-SubCell"/>
</dbReference>
<keyword evidence="3" id="KW-1003">Cell membrane</keyword>
<evidence type="ECO:0000256" key="5">
    <source>
        <dbReference type="ARBA" id="ARBA00022989"/>
    </source>
</evidence>
<dbReference type="AlphaFoldDB" id="A0A7S4F517"/>
<dbReference type="GO" id="GO:1903425">
    <property type="term" value="F:fluoride transmembrane transporter activity"/>
    <property type="evidence" value="ECO:0007669"/>
    <property type="project" value="TreeGrafter"/>
</dbReference>
<gene>
    <name evidence="11" type="ORF">PCAR00345_LOCUS25203</name>
</gene>
<organism evidence="11">
    <name type="scientific">Chrysotila carterae</name>
    <name type="common">Marine alga</name>
    <name type="synonym">Syracosphaera carterae</name>
    <dbReference type="NCBI Taxonomy" id="13221"/>
    <lineage>
        <taxon>Eukaryota</taxon>
        <taxon>Haptista</taxon>
        <taxon>Haptophyta</taxon>
        <taxon>Prymnesiophyceae</taxon>
        <taxon>Isochrysidales</taxon>
        <taxon>Isochrysidaceae</taxon>
        <taxon>Chrysotila</taxon>
    </lineage>
</organism>
<evidence type="ECO:0000256" key="10">
    <source>
        <dbReference type="SAM" id="Phobius"/>
    </source>
</evidence>
<feature type="transmembrane region" description="Helical" evidence="10">
    <location>
        <begin position="305"/>
        <end position="330"/>
    </location>
</feature>
<sequence>MDVRDGTATTSGNEPSDGPAVDDNPMKQMLTSNVKSHELATDSPSSPTFDEISDAATCLKGLAAANATQPTIIVLQPAPESPEPLPASCISVPDAKPTEFTTAPGTKLAEISKRRPLAFLAETLLALTLGAQGGCACRYFLTWALMPSLDTAAALFPALPANVVGCFIAGVLCDGGTVAAAIADVNGALVDQAKRAASEPLPALAGLPAVGTVKFLLCMRTAFCGSLTTFSSWNQGMVQLLAVGDWRSALIGYVMGLTFSLASCLFGQRTAIYIYLRASERSRAWVRNASHSIIRRLHEWQSCTLCSVFLLLTALLTTETTLAVLDIYYLQAASTMNLTEDDLEKYMHTGILSERLCFGLLSAPIGAILRWRLAKLNSISSSFAFGTFTANMIGCACIGLLYAFIDNGLMDRRIVEIEILRSLGLGFCGCLSSVSTFIGEIIKMAAVKVKLVDTASDVRAQPRLSAAAPLYAFTTIAVGCAVGSLCYSFHVCSHENNWCHTEDSGWKLLYEDRPTPKFEDPEESIPHHLLGEDQHKKPNI</sequence>
<dbReference type="EMBL" id="HBIZ01039531">
    <property type="protein sequence ID" value="CAE0772591.1"/>
    <property type="molecule type" value="Transcribed_RNA"/>
</dbReference>
<evidence type="ECO:0000256" key="3">
    <source>
        <dbReference type="ARBA" id="ARBA00022475"/>
    </source>
</evidence>
<keyword evidence="5 10" id="KW-1133">Transmembrane helix</keyword>
<feature type="transmembrane region" description="Helical" evidence="10">
    <location>
        <begin position="383"/>
        <end position="404"/>
    </location>
</feature>
<evidence type="ECO:0000256" key="4">
    <source>
        <dbReference type="ARBA" id="ARBA00022692"/>
    </source>
</evidence>
<evidence type="ECO:0000256" key="8">
    <source>
        <dbReference type="ARBA" id="ARBA00035585"/>
    </source>
</evidence>
<reference evidence="11" key="1">
    <citation type="submission" date="2021-01" db="EMBL/GenBank/DDBJ databases">
        <authorList>
            <person name="Corre E."/>
            <person name="Pelletier E."/>
            <person name="Niang G."/>
            <person name="Scheremetjew M."/>
            <person name="Finn R."/>
            <person name="Kale V."/>
            <person name="Holt S."/>
            <person name="Cochrane G."/>
            <person name="Meng A."/>
            <person name="Brown T."/>
            <person name="Cohen L."/>
        </authorList>
    </citation>
    <scope>NUCLEOTIDE SEQUENCE</scope>
    <source>
        <strain evidence="11">CCMP645</strain>
    </source>
</reference>
<evidence type="ECO:0000256" key="7">
    <source>
        <dbReference type="ARBA" id="ARBA00035120"/>
    </source>
</evidence>
<feature type="transmembrane region" description="Helical" evidence="10">
    <location>
        <begin position="424"/>
        <end position="447"/>
    </location>
</feature>
<evidence type="ECO:0000256" key="9">
    <source>
        <dbReference type="SAM" id="MobiDB-lite"/>
    </source>
</evidence>
<comment type="similarity">
    <text evidence="7">Belongs to the fluoride channel Fluc/FEX (TC 1.A.43) family.</text>
</comment>
<feature type="region of interest" description="Disordered" evidence="9">
    <location>
        <begin position="517"/>
        <end position="540"/>
    </location>
</feature>
<evidence type="ECO:0000313" key="11">
    <source>
        <dbReference type="EMBL" id="CAE0772591.1"/>
    </source>
</evidence>
<dbReference type="PANTHER" id="PTHR28259">
    <property type="entry name" value="FLUORIDE EXPORT PROTEIN 1-RELATED"/>
    <property type="match status" value="1"/>
</dbReference>
<comment type="function">
    <text evidence="1">Fluoride channel required for the rapid expulsion of cytoplasmic fluoride.</text>
</comment>
<evidence type="ECO:0000256" key="1">
    <source>
        <dbReference type="ARBA" id="ARBA00002598"/>
    </source>
</evidence>
<accession>A0A7S4F517</accession>
<comment type="catalytic activity">
    <reaction evidence="8">
        <text>fluoride(in) = fluoride(out)</text>
        <dbReference type="Rhea" id="RHEA:76159"/>
        <dbReference type="ChEBI" id="CHEBI:17051"/>
    </reaction>
    <physiologicalReaction direction="left-to-right" evidence="8">
        <dbReference type="Rhea" id="RHEA:76160"/>
    </physiologicalReaction>
</comment>
<dbReference type="Pfam" id="PF02537">
    <property type="entry name" value="CRCB"/>
    <property type="match status" value="2"/>
</dbReference>
<dbReference type="PANTHER" id="PTHR28259:SF1">
    <property type="entry name" value="FLUORIDE EXPORT PROTEIN 1-RELATED"/>
    <property type="match status" value="1"/>
</dbReference>
<keyword evidence="4 10" id="KW-0812">Transmembrane</keyword>
<proteinExistence type="inferred from homology"/>
<feature type="region of interest" description="Disordered" evidence="9">
    <location>
        <begin position="1"/>
        <end position="48"/>
    </location>
</feature>
<evidence type="ECO:0000256" key="6">
    <source>
        <dbReference type="ARBA" id="ARBA00023136"/>
    </source>
</evidence>
<feature type="transmembrane region" description="Helical" evidence="10">
    <location>
        <begin position="250"/>
        <end position="276"/>
    </location>
</feature>
<feature type="transmembrane region" description="Helical" evidence="10">
    <location>
        <begin position="350"/>
        <end position="371"/>
    </location>
</feature>